<comment type="caution">
    <text evidence="4">The sequence shown here is derived from an EMBL/GenBank/DDBJ whole genome shotgun (WGS) entry which is preliminary data.</text>
</comment>
<keyword evidence="2" id="KW-0732">Signal</keyword>
<gene>
    <name evidence="4" type="ORF">DIU77_07075</name>
</gene>
<sequence length="432" mass="46396">MRRLRVTAAVLAGLSVLLASCSDGASSQEPPPGAIPGDQRTHSQGKIKVTEVAEGLKVGWDIGFLPSGNLLVPQRPGTLSVIAPKKKGQKISDVTDPSQTTVTDVEIDLPEPYVKAEGGLLGMVLHPDFEKSRKFTLCQTTQTPDGKPQDIRLITWRLSEDEKSATKVKDLITGLPLGPTGQHVGCRPTVGPNGELLIGTGDGYDLDAAQDKDSLGGKVLRVDWNTGKALPDNPFVADGSAKTDNAERVISYGHRNVQGVAVRPGTKEIWTAEHGTTRDDEINLIQPGKNYGWDPSQGGEKTDDSQYGSLELEVDMTDKERFPDAVDAKWSTGEPTEALCAAVFLDGEQWGELEGKLAVTSLKGSKLFLMTVEGEGKDSKITAVDVPKELDWTYKRLRAARIGPDGALYLTTAGGENDYVLRVEPDKVDGGK</sequence>
<proteinExistence type="predicted"/>
<evidence type="ECO:0000259" key="3">
    <source>
        <dbReference type="Pfam" id="PF07995"/>
    </source>
</evidence>
<dbReference type="Pfam" id="PF07995">
    <property type="entry name" value="GSDH"/>
    <property type="match status" value="1"/>
</dbReference>
<dbReference type="InterPro" id="IPR012938">
    <property type="entry name" value="Glc/Sorbosone_DH"/>
</dbReference>
<dbReference type="PROSITE" id="PS51257">
    <property type="entry name" value="PROKAR_LIPOPROTEIN"/>
    <property type="match status" value="1"/>
</dbReference>
<dbReference type="STRING" id="1111738.GCA_000427905_00068"/>
<feature type="signal peptide" evidence="2">
    <location>
        <begin position="1"/>
        <end position="25"/>
    </location>
</feature>
<feature type="domain" description="Glucose/Sorbosone dehydrogenase" evidence="3">
    <location>
        <begin position="57"/>
        <end position="415"/>
    </location>
</feature>
<evidence type="ECO:0000256" key="2">
    <source>
        <dbReference type="SAM" id="SignalP"/>
    </source>
</evidence>
<dbReference type="PANTHER" id="PTHR19328">
    <property type="entry name" value="HEDGEHOG-INTERACTING PROTEIN"/>
    <property type="match status" value="1"/>
</dbReference>
<accession>A0A2W4LT09</accession>
<feature type="region of interest" description="Disordered" evidence="1">
    <location>
        <begin position="283"/>
        <end position="305"/>
    </location>
</feature>
<dbReference type="AlphaFoldDB" id="A0A2W4LT09"/>
<dbReference type="EMBL" id="QGUI01000211">
    <property type="protein sequence ID" value="PZM98836.1"/>
    <property type="molecule type" value="Genomic_DNA"/>
</dbReference>
<dbReference type="PANTHER" id="PTHR19328:SF75">
    <property type="entry name" value="ALDOSE SUGAR DEHYDROGENASE YLII"/>
    <property type="match status" value="1"/>
</dbReference>
<protein>
    <submittedName>
        <fullName evidence="4">Glucose dehydrogenase</fullName>
    </submittedName>
</protein>
<organism evidence="4">
    <name type="scientific">Thermocrispum agreste</name>
    <dbReference type="NCBI Taxonomy" id="37925"/>
    <lineage>
        <taxon>Bacteria</taxon>
        <taxon>Bacillati</taxon>
        <taxon>Actinomycetota</taxon>
        <taxon>Actinomycetes</taxon>
        <taxon>Pseudonocardiales</taxon>
        <taxon>Pseudonocardiaceae</taxon>
        <taxon>Thermocrispum</taxon>
    </lineage>
</organism>
<dbReference type="InterPro" id="IPR011042">
    <property type="entry name" value="6-blade_b-propeller_TolB-like"/>
</dbReference>
<dbReference type="InterPro" id="IPR011041">
    <property type="entry name" value="Quinoprot_gluc/sorb_DH_b-prop"/>
</dbReference>
<evidence type="ECO:0000256" key="1">
    <source>
        <dbReference type="SAM" id="MobiDB-lite"/>
    </source>
</evidence>
<feature type="region of interest" description="Disordered" evidence="1">
    <location>
        <begin position="22"/>
        <end position="43"/>
    </location>
</feature>
<dbReference type="Gene3D" id="2.120.10.30">
    <property type="entry name" value="TolB, C-terminal domain"/>
    <property type="match status" value="1"/>
</dbReference>
<feature type="chain" id="PRO_5039628854" evidence="2">
    <location>
        <begin position="26"/>
        <end position="432"/>
    </location>
</feature>
<name>A0A2W4LT09_9PSEU</name>
<reference evidence="4" key="1">
    <citation type="submission" date="2018-05" db="EMBL/GenBank/DDBJ databases">
        <authorList>
            <person name="Lanie J.A."/>
            <person name="Ng W.-L."/>
            <person name="Kazmierczak K.M."/>
            <person name="Andrzejewski T.M."/>
            <person name="Davidsen T.M."/>
            <person name="Wayne K.J."/>
            <person name="Tettelin H."/>
            <person name="Glass J.I."/>
            <person name="Rusch D."/>
            <person name="Podicherti R."/>
            <person name="Tsui H.-C.T."/>
            <person name="Winkler M.E."/>
        </authorList>
    </citation>
    <scope>NUCLEOTIDE SEQUENCE</scope>
    <source>
        <strain evidence="4">ZC4RG45</strain>
    </source>
</reference>
<evidence type="ECO:0000313" key="4">
    <source>
        <dbReference type="EMBL" id="PZM98836.1"/>
    </source>
</evidence>
<dbReference type="SUPFAM" id="SSF50952">
    <property type="entry name" value="Soluble quinoprotein glucose dehydrogenase"/>
    <property type="match status" value="1"/>
</dbReference>